<proteinExistence type="predicted"/>
<reference evidence="2" key="1">
    <citation type="submission" date="2016-11" db="EMBL/GenBank/DDBJ databases">
        <authorList>
            <person name="Varghese N."/>
            <person name="Submissions S."/>
        </authorList>
    </citation>
    <scope>NUCLEOTIDE SEQUENCE [LARGE SCALE GENOMIC DNA]</scope>
    <source>
        <strain evidence="2">DSM 29327</strain>
    </source>
</reference>
<evidence type="ECO:0000313" key="2">
    <source>
        <dbReference type="Proteomes" id="UP000184191"/>
    </source>
</evidence>
<protein>
    <recommendedName>
        <fullName evidence="3">Arginine transporter</fullName>
    </recommendedName>
</protein>
<evidence type="ECO:0008006" key="3">
    <source>
        <dbReference type="Google" id="ProtNLM"/>
    </source>
</evidence>
<dbReference type="AlphaFoldDB" id="A0A1M7CBZ6"/>
<dbReference type="RefSeq" id="WP_073199947.1">
    <property type="nucleotide sequence ID" value="NZ_FRBN01000024.1"/>
</dbReference>
<evidence type="ECO:0000313" key="1">
    <source>
        <dbReference type="EMBL" id="SHL64785.1"/>
    </source>
</evidence>
<name>A0A1M7CBZ6_9RHOB</name>
<dbReference type="EMBL" id="FRBN01000024">
    <property type="protein sequence ID" value="SHL64785.1"/>
    <property type="molecule type" value="Genomic_DNA"/>
</dbReference>
<accession>A0A1M7CBZ6</accession>
<dbReference type="Proteomes" id="UP000184191">
    <property type="component" value="Unassembled WGS sequence"/>
</dbReference>
<keyword evidence="2" id="KW-1185">Reference proteome</keyword>
<sequence>MKRLSTLGVMLFLAGCGGANGFKGDTRNVPRAAPMASGPIGDACMSSDRKARSRALCGCIQAVANQTLSGSEQRRAVRFYRDPQEAQDVRQSDRAGDERFWRSYKAYSERAERICR</sequence>
<dbReference type="STRING" id="1054996.SAMN05444414_12437"/>
<organism evidence="1 2">
    <name type="scientific">Roseovarius marisflavi</name>
    <dbReference type="NCBI Taxonomy" id="1054996"/>
    <lineage>
        <taxon>Bacteria</taxon>
        <taxon>Pseudomonadati</taxon>
        <taxon>Pseudomonadota</taxon>
        <taxon>Alphaproteobacteria</taxon>
        <taxon>Rhodobacterales</taxon>
        <taxon>Roseobacteraceae</taxon>
        <taxon>Roseovarius</taxon>
    </lineage>
</organism>
<dbReference type="PROSITE" id="PS51257">
    <property type="entry name" value="PROKAR_LIPOPROTEIN"/>
    <property type="match status" value="1"/>
</dbReference>
<gene>
    <name evidence="1" type="ORF">SAMN05444414_12437</name>
</gene>